<dbReference type="EMBL" id="SBIQ01000098">
    <property type="protein sequence ID" value="KAF7683323.1"/>
    <property type="molecule type" value="Genomic_DNA"/>
</dbReference>
<organism evidence="2 3">
    <name type="scientific">Astathelohania contejeani</name>
    <dbReference type="NCBI Taxonomy" id="164912"/>
    <lineage>
        <taxon>Eukaryota</taxon>
        <taxon>Fungi</taxon>
        <taxon>Fungi incertae sedis</taxon>
        <taxon>Microsporidia</taxon>
        <taxon>Astathelohaniidae</taxon>
        <taxon>Astathelohania</taxon>
    </lineage>
</organism>
<gene>
    <name evidence="2" type="ORF">TCON_1463</name>
</gene>
<evidence type="ECO:0000313" key="2">
    <source>
        <dbReference type="EMBL" id="KAF7683323.1"/>
    </source>
</evidence>
<name>A0ABQ7HYQ6_9MICR</name>
<keyword evidence="3" id="KW-1185">Reference proteome</keyword>
<dbReference type="Proteomes" id="UP001516464">
    <property type="component" value="Unassembled WGS sequence"/>
</dbReference>
<accession>A0ABQ7HYQ6</accession>
<keyword evidence="1" id="KW-1133">Transmembrane helix</keyword>
<proteinExistence type="predicted"/>
<feature type="transmembrane region" description="Helical" evidence="1">
    <location>
        <begin position="155"/>
        <end position="172"/>
    </location>
</feature>
<protein>
    <submittedName>
        <fullName evidence="2">Uncharacterized protein</fullName>
    </submittedName>
</protein>
<evidence type="ECO:0000313" key="3">
    <source>
        <dbReference type="Proteomes" id="UP001516464"/>
    </source>
</evidence>
<reference evidence="2 3" key="1">
    <citation type="submission" date="2019-01" db="EMBL/GenBank/DDBJ databases">
        <title>Genomes sequencing and comparative genomics of infectious freshwater microsporidia, Cucumispora dikerogammari and Thelohania contejeani.</title>
        <authorList>
            <person name="Cormier A."/>
            <person name="Giraud I."/>
            <person name="Wattier R."/>
            <person name="Teixeira M."/>
            <person name="Grandjean F."/>
            <person name="Rigaud T."/>
            <person name="Cordaux R."/>
        </authorList>
    </citation>
    <scope>NUCLEOTIDE SEQUENCE [LARGE SCALE GENOMIC DNA]</scope>
    <source>
        <strain evidence="2">T1</strain>
        <tissue evidence="2">Spores</tissue>
    </source>
</reference>
<sequence>MHELEDFLKKTYGNSLVPAEEVKKILQQTAENGYIHESDISPHIEPMTPRQLISYIDHLKRKFLYEGNIFKELSRPNITEYNPDEFHSFNETINDLKEKTKEIQERWNNNQSKDQSHGCEINETRFNEILKKFIKYEKKQILGNEGYNVKEGRKGLYFFIFLILCIIYYLSLETPY</sequence>
<keyword evidence="1" id="KW-0812">Transmembrane</keyword>
<comment type="caution">
    <text evidence="2">The sequence shown here is derived from an EMBL/GenBank/DDBJ whole genome shotgun (WGS) entry which is preliminary data.</text>
</comment>
<evidence type="ECO:0000256" key="1">
    <source>
        <dbReference type="SAM" id="Phobius"/>
    </source>
</evidence>
<keyword evidence="1" id="KW-0472">Membrane</keyword>